<proteinExistence type="predicted"/>
<organism evidence="1 2">
    <name type="scientific">Roseovarius indicus</name>
    <dbReference type="NCBI Taxonomy" id="540747"/>
    <lineage>
        <taxon>Bacteria</taxon>
        <taxon>Pseudomonadati</taxon>
        <taxon>Pseudomonadota</taxon>
        <taxon>Alphaproteobacteria</taxon>
        <taxon>Rhodobacterales</taxon>
        <taxon>Roseobacteraceae</taxon>
        <taxon>Roseovarius</taxon>
    </lineage>
</organism>
<protein>
    <submittedName>
        <fullName evidence="1">Uncharacterized protein</fullName>
    </submittedName>
</protein>
<accession>A0A0T5PCU3</accession>
<dbReference type="AlphaFoldDB" id="A0A0T5PCU3"/>
<evidence type="ECO:0000313" key="1">
    <source>
        <dbReference type="EMBL" id="KRS18957.1"/>
    </source>
</evidence>
<comment type="caution">
    <text evidence="1">The sequence shown here is derived from an EMBL/GenBank/DDBJ whole genome shotgun (WGS) entry which is preliminary data.</text>
</comment>
<dbReference type="RefSeq" id="WP_160325806.1">
    <property type="nucleotide sequence ID" value="NZ_LAXI01000002.1"/>
</dbReference>
<keyword evidence="2" id="KW-1185">Reference proteome</keyword>
<sequence length="135" mass="14937">MTHEGETRVMTRANVADAGTVGLSMLAIHWSVCGATARAIIIAHGLPEVSASGWPKYRWSDVWRIEGAGLVPPCDWADFRKPLLRASDLTGLDAKGRSARTWRRNVETGRMPSIRLSNNVCRIRQCTFLAMAPYV</sequence>
<dbReference type="EMBL" id="LAXI01000002">
    <property type="protein sequence ID" value="KRS18957.1"/>
    <property type="molecule type" value="Genomic_DNA"/>
</dbReference>
<dbReference type="Proteomes" id="UP000051401">
    <property type="component" value="Unassembled WGS sequence"/>
</dbReference>
<gene>
    <name evidence="1" type="ORF">XM52_04590</name>
</gene>
<evidence type="ECO:0000313" key="2">
    <source>
        <dbReference type="Proteomes" id="UP000051401"/>
    </source>
</evidence>
<reference evidence="1 2" key="1">
    <citation type="submission" date="2015-04" db="EMBL/GenBank/DDBJ databases">
        <title>The draft genome sequence of Roseovarius indicus B108T.</title>
        <authorList>
            <person name="Li G."/>
            <person name="Lai Q."/>
            <person name="Shao Z."/>
            <person name="Yan P."/>
        </authorList>
    </citation>
    <scope>NUCLEOTIDE SEQUENCE [LARGE SCALE GENOMIC DNA]</scope>
    <source>
        <strain evidence="1 2">B108</strain>
    </source>
</reference>
<name>A0A0T5PCU3_9RHOB</name>